<dbReference type="EMBL" id="SNXZ01000008">
    <property type="protein sequence ID" value="TDP91867.1"/>
    <property type="molecule type" value="Genomic_DNA"/>
</dbReference>
<proteinExistence type="predicted"/>
<evidence type="ECO:0000313" key="1">
    <source>
        <dbReference type="EMBL" id="TDP91867.1"/>
    </source>
</evidence>
<accession>A0A4R6RZ50</accession>
<dbReference type="OrthoDB" id="3625512at2"/>
<dbReference type="Proteomes" id="UP000295444">
    <property type="component" value="Unassembled WGS sequence"/>
</dbReference>
<evidence type="ECO:0000313" key="2">
    <source>
        <dbReference type="Proteomes" id="UP000295444"/>
    </source>
</evidence>
<sequence>MSGFPDENAPLDGATFTQAYRMIQRAIHDETPKDGFHHLPPEITREPFVPLDKWYSYAMDGDPAELPRGDRGTPWTTLDAIQVDYLQDLTEQLKGISRDLRTHWTGAAAEDYAKYMEVLSGRIDGYVSDQGLVVQARELAYGVFALQIAFKHDLMELARGAYSALRALDHGHALGNLALLTLDVAEAGFSDGVSAIKVGGDVTTRVFKSLVTSIGNYTFAAAREKAQVTGGNPPDIMRSLDTELGKVVAAHARAAQGMSGKLQEFVRHLNNEADEEHYPPIPVVDTSDTKSLKKVFVPR</sequence>
<comment type="caution">
    <text evidence="1">The sequence shown here is derived from an EMBL/GenBank/DDBJ whole genome shotgun (WGS) entry which is preliminary data.</text>
</comment>
<keyword evidence="2" id="KW-1185">Reference proteome</keyword>
<protein>
    <submittedName>
        <fullName evidence="1">Uncharacterized protein</fullName>
    </submittedName>
</protein>
<gene>
    <name evidence="1" type="ORF">EV186_10877</name>
</gene>
<name>A0A4R6RZ50_LABRH</name>
<dbReference type="RefSeq" id="WP_133853449.1">
    <property type="nucleotide sequence ID" value="NZ_SNXZ01000008.1"/>
</dbReference>
<reference evidence="1 2" key="1">
    <citation type="submission" date="2019-03" db="EMBL/GenBank/DDBJ databases">
        <title>Genomic Encyclopedia of Type Strains, Phase IV (KMG-IV): sequencing the most valuable type-strain genomes for metagenomic binning, comparative biology and taxonomic classification.</title>
        <authorList>
            <person name="Goeker M."/>
        </authorList>
    </citation>
    <scope>NUCLEOTIDE SEQUENCE [LARGE SCALE GENOMIC DNA]</scope>
    <source>
        <strain evidence="1 2">DSM 45361</strain>
    </source>
</reference>
<dbReference type="AlphaFoldDB" id="A0A4R6RZ50"/>
<organism evidence="1 2">
    <name type="scientific">Labedaea rhizosphaerae</name>
    <dbReference type="NCBI Taxonomy" id="598644"/>
    <lineage>
        <taxon>Bacteria</taxon>
        <taxon>Bacillati</taxon>
        <taxon>Actinomycetota</taxon>
        <taxon>Actinomycetes</taxon>
        <taxon>Pseudonocardiales</taxon>
        <taxon>Pseudonocardiaceae</taxon>
        <taxon>Labedaea</taxon>
    </lineage>
</organism>